<dbReference type="Gene3D" id="2.130.10.10">
    <property type="entry name" value="YVTN repeat-like/Quinoprotein amine dehydrogenase"/>
    <property type="match status" value="2"/>
</dbReference>
<dbReference type="InterPro" id="IPR015943">
    <property type="entry name" value="WD40/YVTN_repeat-like_dom_sf"/>
</dbReference>
<evidence type="ECO:0000313" key="4">
    <source>
        <dbReference type="EMBL" id="KAJ1730571.1"/>
    </source>
</evidence>
<dbReference type="SMART" id="SM00320">
    <property type="entry name" value="WD40"/>
    <property type="match status" value="6"/>
</dbReference>
<dbReference type="SUPFAM" id="SSF50978">
    <property type="entry name" value="WD40 repeat-like"/>
    <property type="match status" value="1"/>
</dbReference>
<dbReference type="OrthoDB" id="538223at2759"/>
<comment type="caution">
    <text evidence="4">The sequence shown here is derived from an EMBL/GenBank/DDBJ whole genome shotgun (WGS) entry which is preliminary data.</text>
</comment>
<dbReference type="PRINTS" id="PR00320">
    <property type="entry name" value="GPROTEINBRPT"/>
</dbReference>
<evidence type="ECO:0000256" key="2">
    <source>
        <dbReference type="ARBA" id="ARBA00022737"/>
    </source>
</evidence>
<dbReference type="AlphaFoldDB" id="A0A9W8CWQ8"/>
<evidence type="ECO:0008006" key="6">
    <source>
        <dbReference type="Google" id="ProtNLM"/>
    </source>
</evidence>
<dbReference type="InterPro" id="IPR019775">
    <property type="entry name" value="WD40_repeat_CS"/>
</dbReference>
<feature type="repeat" description="WD" evidence="3">
    <location>
        <begin position="197"/>
        <end position="238"/>
    </location>
</feature>
<feature type="repeat" description="WD" evidence="3">
    <location>
        <begin position="13"/>
        <end position="54"/>
    </location>
</feature>
<keyword evidence="5" id="KW-1185">Reference proteome</keyword>
<dbReference type="PROSITE" id="PS00678">
    <property type="entry name" value="WD_REPEATS_1"/>
    <property type="match status" value="3"/>
</dbReference>
<name>A0A9W8CWQ8_9FUNG</name>
<feature type="repeat" description="WD" evidence="3">
    <location>
        <begin position="239"/>
        <end position="280"/>
    </location>
</feature>
<dbReference type="Pfam" id="PF00400">
    <property type="entry name" value="WD40"/>
    <property type="match status" value="5"/>
</dbReference>
<feature type="repeat" description="WD" evidence="3">
    <location>
        <begin position="55"/>
        <end position="88"/>
    </location>
</feature>
<dbReference type="InterPro" id="IPR036322">
    <property type="entry name" value="WD40_repeat_dom_sf"/>
</dbReference>
<evidence type="ECO:0000256" key="1">
    <source>
        <dbReference type="ARBA" id="ARBA00022574"/>
    </source>
</evidence>
<keyword evidence="2" id="KW-0677">Repeat</keyword>
<dbReference type="InterPro" id="IPR051510">
    <property type="entry name" value="SKI8"/>
</dbReference>
<protein>
    <recommendedName>
        <fullName evidence="6">WD40 repeat-like protein</fullName>
    </recommendedName>
</protein>
<dbReference type="GO" id="GO:0005634">
    <property type="term" value="C:nucleus"/>
    <property type="evidence" value="ECO:0007669"/>
    <property type="project" value="TreeGrafter"/>
</dbReference>
<organism evidence="4 5">
    <name type="scientific">Coemansia biformis</name>
    <dbReference type="NCBI Taxonomy" id="1286918"/>
    <lineage>
        <taxon>Eukaryota</taxon>
        <taxon>Fungi</taxon>
        <taxon>Fungi incertae sedis</taxon>
        <taxon>Zoopagomycota</taxon>
        <taxon>Kickxellomycotina</taxon>
        <taxon>Kickxellomycetes</taxon>
        <taxon>Kickxellales</taxon>
        <taxon>Kickxellaceae</taxon>
        <taxon>Coemansia</taxon>
    </lineage>
</organism>
<dbReference type="PROSITE" id="PS50294">
    <property type="entry name" value="WD_REPEATS_REGION"/>
    <property type="match status" value="4"/>
</dbReference>
<dbReference type="InterPro" id="IPR001680">
    <property type="entry name" value="WD40_rpt"/>
</dbReference>
<dbReference type="EMBL" id="JANBOI010000436">
    <property type="protein sequence ID" value="KAJ1730571.1"/>
    <property type="molecule type" value="Genomic_DNA"/>
</dbReference>
<dbReference type="CDD" id="cd00200">
    <property type="entry name" value="WD40"/>
    <property type="match status" value="1"/>
</dbReference>
<dbReference type="InterPro" id="IPR020472">
    <property type="entry name" value="WD40_PAC1"/>
</dbReference>
<dbReference type="GO" id="GO:0032991">
    <property type="term" value="C:protein-containing complex"/>
    <property type="evidence" value="ECO:0007669"/>
    <property type="project" value="UniProtKB-ARBA"/>
</dbReference>
<dbReference type="PANTHER" id="PTHR44090:SF1">
    <property type="entry name" value="SUPERKILLER COMPLEX PROTEIN 8"/>
    <property type="match status" value="1"/>
</dbReference>
<reference evidence="4" key="1">
    <citation type="submission" date="2022-07" db="EMBL/GenBank/DDBJ databases">
        <title>Phylogenomic reconstructions and comparative analyses of Kickxellomycotina fungi.</title>
        <authorList>
            <person name="Reynolds N.K."/>
            <person name="Stajich J.E."/>
            <person name="Barry K."/>
            <person name="Grigoriev I.V."/>
            <person name="Crous P."/>
            <person name="Smith M.E."/>
        </authorList>
    </citation>
    <scope>NUCLEOTIDE SEQUENCE</scope>
    <source>
        <strain evidence="4">BCRC 34381</strain>
    </source>
</reference>
<dbReference type="PROSITE" id="PS50082">
    <property type="entry name" value="WD_REPEATS_2"/>
    <property type="match status" value="4"/>
</dbReference>
<accession>A0A9W8CWQ8</accession>
<dbReference type="PANTHER" id="PTHR44090">
    <property type="entry name" value="WD REPEAT-CONTAINING PROTEIN 61"/>
    <property type="match status" value="1"/>
</dbReference>
<evidence type="ECO:0000256" key="3">
    <source>
        <dbReference type="PROSITE-ProRule" id="PRU00221"/>
    </source>
</evidence>
<gene>
    <name evidence="4" type="ORF">LPJ61_002942</name>
</gene>
<proteinExistence type="predicted"/>
<evidence type="ECO:0000313" key="5">
    <source>
        <dbReference type="Proteomes" id="UP001143981"/>
    </source>
</evidence>
<dbReference type="Proteomes" id="UP001143981">
    <property type="component" value="Unassembled WGS sequence"/>
</dbReference>
<sequence length="324" mass="34062">MASALYTASAVIADAHEDDIWHVCWIPGKHRLASAGSDEVVKIWDAQSGECVGSLKGSDHAITSLDVDAQGTQALTASMDHRLRVWDLGADGEPASTQPALTIDAGAINAWKARFVRGRAGEDGSGTGALIASSSGHGVVNLWSAGTGAKVRELNTSRPKFMYALAASADGTKVACAGVGGQVYVFDTESGALSCTFSGHSDNVRSISFSADSTLLVTAADDKQIQLHDTRHGNPVATLLGHYGWVLSAEMHPSGMYIASGSVDTKLKIWDVAQRACVETHGQHSQAVWGVAWQRSSDEVAATRPMLASVSEDRSISLYDPLLA</sequence>
<keyword evidence="1 3" id="KW-0853">WD repeat</keyword>